<dbReference type="EMBL" id="CP053661">
    <property type="protein sequence ID" value="QKD81016.1"/>
    <property type="molecule type" value="Genomic_DNA"/>
</dbReference>
<dbReference type="SUPFAM" id="SSF53335">
    <property type="entry name" value="S-adenosyl-L-methionine-dependent methyltransferases"/>
    <property type="match status" value="1"/>
</dbReference>
<dbReference type="Proteomes" id="UP000505210">
    <property type="component" value="Chromosome"/>
</dbReference>
<proteinExistence type="predicted"/>
<name>A0A6M8BA55_9CYAN</name>
<dbReference type="KEGG" id="theu:HPC62_01460"/>
<feature type="region of interest" description="Disordered" evidence="1">
    <location>
        <begin position="1"/>
        <end position="22"/>
    </location>
</feature>
<evidence type="ECO:0000256" key="1">
    <source>
        <dbReference type="SAM" id="MobiDB-lite"/>
    </source>
</evidence>
<dbReference type="InterPro" id="IPR029063">
    <property type="entry name" value="SAM-dependent_MTases_sf"/>
</dbReference>
<dbReference type="Gene3D" id="3.40.50.150">
    <property type="entry name" value="Vaccinia Virus protein VP39"/>
    <property type="match status" value="1"/>
</dbReference>
<feature type="domain" description="Methyltransferase type 11" evidence="2">
    <location>
        <begin position="91"/>
        <end position="190"/>
    </location>
</feature>
<keyword evidence="3" id="KW-0489">Methyltransferase</keyword>
<dbReference type="InterPro" id="IPR013216">
    <property type="entry name" value="Methyltransf_11"/>
</dbReference>
<protein>
    <submittedName>
        <fullName evidence="3">Class I SAM-dependent methyltransferase</fullName>
    </submittedName>
</protein>
<dbReference type="Pfam" id="PF08241">
    <property type="entry name" value="Methyltransf_11"/>
    <property type="match status" value="1"/>
</dbReference>
<dbReference type="CDD" id="cd02440">
    <property type="entry name" value="AdoMet_MTases"/>
    <property type="match status" value="1"/>
</dbReference>
<dbReference type="GO" id="GO:0032259">
    <property type="term" value="P:methylation"/>
    <property type="evidence" value="ECO:0007669"/>
    <property type="project" value="UniProtKB-KW"/>
</dbReference>
<evidence type="ECO:0000313" key="4">
    <source>
        <dbReference type="Proteomes" id="UP000505210"/>
    </source>
</evidence>
<evidence type="ECO:0000259" key="2">
    <source>
        <dbReference type="Pfam" id="PF08241"/>
    </source>
</evidence>
<sequence>MAKDRAAGSSPKGPSGNSLASFLGDRADEWQPQLAAVARRFNQEYQREPFDLPAEVTEMPIYQEWQAGLLTAKIASPFWDVAQPKKQQRCLDIGCGVSFLIYPWRDWEAVFYGQEISQVARDTLNARGPQLNSKLFKGVQPGPAHQLQYEADQFDLAIATGFSCYYPLDYWKAVLTEVQRVLKPGGMFVFDVIDPDSPLAENWAILETYLGAEVFLEPLSTWQDLLKTHKAQVMKKQPGELFYLYRVKFS</sequence>
<dbReference type="RefSeq" id="WP_172353437.1">
    <property type="nucleotide sequence ID" value="NZ_CP053661.1"/>
</dbReference>
<organism evidence="3 4">
    <name type="scientific">Thermoleptolyngbya sichuanensis A183</name>
    <dbReference type="NCBI Taxonomy" id="2737172"/>
    <lineage>
        <taxon>Bacteria</taxon>
        <taxon>Bacillati</taxon>
        <taxon>Cyanobacteriota</taxon>
        <taxon>Cyanophyceae</taxon>
        <taxon>Oculatellales</taxon>
        <taxon>Oculatellaceae</taxon>
        <taxon>Thermoleptolyngbya</taxon>
        <taxon>Thermoleptolyngbya sichuanensis</taxon>
    </lineage>
</organism>
<dbReference type="GO" id="GO:0008757">
    <property type="term" value="F:S-adenosylmethionine-dependent methyltransferase activity"/>
    <property type="evidence" value="ECO:0007669"/>
    <property type="project" value="InterPro"/>
</dbReference>
<dbReference type="AlphaFoldDB" id="A0A6M8BA55"/>
<accession>A0A6M8BA55</accession>
<keyword evidence="3" id="KW-0808">Transferase</keyword>
<keyword evidence="4" id="KW-1185">Reference proteome</keyword>
<gene>
    <name evidence="3" type="ORF">HPC62_01460</name>
</gene>
<evidence type="ECO:0000313" key="3">
    <source>
        <dbReference type="EMBL" id="QKD81016.1"/>
    </source>
</evidence>
<reference evidence="3 4" key="1">
    <citation type="submission" date="2020-05" db="EMBL/GenBank/DDBJ databases">
        <title>Complete genome sequence of of a novel Thermoleptolyngbya strain isolated from hot springs of Ganzi, Sichuan China.</title>
        <authorList>
            <person name="Tang J."/>
            <person name="Daroch M."/>
            <person name="Li L."/>
            <person name="Waleron K."/>
            <person name="Waleron M."/>
            <person name="Waleron M."/>
        </authorList>
    </citation>
    <scope>NUCLEOTIDE SEQUENCE [LARGE SCALE GENOMIC DNA]</scope>
    <source>
        <strain evidence="3 4">PKUAC-SCTA183</strain>
    </source>
</reference>